<evidence type="ECO:0000256" key="1">
    <source>
        <dbReference type="ARBA" id="ARBA00004651"/>
    </source>
</evidence>
<evidence type="ECO:0000256" key="2">
    <source>
        <dbReference type="ARBA" id="ARBA00022448"/>
    </source>
</evidence>
<organism evidence="8 9">
    <name type="scientific">Anaerospora hongkongensis</name>
    <dbReference type="NCBI Taxonomy" id="244830"/>
    <lineage>
        <taxon>Bacteria</taxon>
        <taxon>Bacillati</taxon>
        <taxon>Bacillota</taxon>
        <taxon>Negativicutes</taxon>
        <taxon>Selenomonadales</taxon>
        <taxon>Sporomusaceae</taxon>
        <taxon>Anaerospora</taxon>
    </lineage>
</organism>
<keyword evidence="3 6" id="KW-0812">Transmembrane</keyword>
<feature type="transmembrane region" description="Helical" evidence="6">
    <location>
        <begin position="129"/>
        <end position="154"/>
    </location>
</feature>
<evidence type="ECO:0000256" key="5">
    <source>
        <dbReference type="ARBA" id="ARBA00023136"/>
    </source>
</evidence>
<evidence type="ECO:0000313" key="8">
    <source>
        <dbReference type="EMBL" id="TCL37397.1"/>
    </source>
</evidence>
<evidence type="ECO:0000259" key="7">
    <source>
        <dbReference type="PROSITE" id="PS50850"/>
    </source>
</evidence>
<keyword evidence="5 6" id="KW-0472">Membrane</keyword>
<dbReference type="SUPFAM" id="SSF103473">
    <property type="entry name" value="MFS general substrate transporter"/>
    <property type="match status" value="1"/>
</dbReference>
<feature type="transmembrane region" description="Helical" evidence="6">
    <location>
        <begin position="40"/>
        <end position="59"/>
    </location>
</feature>
<protein>
    <submittedName>
        <fullName evidence="8">FSR family fosmidomycin resistance protein-like MFS transporter</fullName>
    </submittedName>
</protein>
<keyword evidence="9" id="KW-1185">Reference proteome</keyword>
<dbReference type="AlphaFoldDB" id="A0A4R1PZ25"/>
<evidence type="ECO:0000256" key="3">
    <source>
        <dbReference type="ARBA" id="ARBA00022692"/>
    </source>
</evidence>
<dbReference type="Gene3D" id="1.20.1250.20">
    <property type="entry name" value="MFS general substrate transporter like domains"/>
    <property type="match status" value="2"/>
</dbReference>
<gene>
    <name evidence="8" type="ORF">EV210_106266</name>
</gene>
<dbReference type="CDD" id="cd17478">
    <property type="entry name" value="MFS_FsR"/>
    <property type="match status" value="1"/>
</dbReference>
<dbReference type="PANTHER" id="PTHR43129:SF1">
    <property type="entry name" value="FOSMIDOMYCIN RESISTANCE PROTEIN"/>
    <property type="match status" value="1"/>
</dbReference>
<dbReference type="RefSeq" id="WP_132079915.1">
    <property type="nucleotide sequence ID" value="NZ_DAIMLW010000087.1"/>
</dbReference>
<name>A0A4R1PZ25_9FIRM</name>
<comment type="subcellular location">
    <subcellularLocation>
        <location evidence="1">Cell membrane</location>
        <topology evidence="1">Multi-pass membrane protein</topology>
    </subcellularLocation>
</comment>
<sequence>MKNRFIWLLSSGHMCTDLNQGALTAILPFLIMERDLSYTAAAGLVFAATFISSVIQPVFGHYADKAAKPLLMPAGLLMAGLGLAATGFLADYWSLFGAVTISGIGIAAFHPEAARIANHVSGAKKGTGISIFAVGGTVGFALGPVVATSALLIWGLKGTIVLIVPAVLMAAVLMAAAKRMQEFQPGAKVPDHVTKLVTARDEWGPFSKLTIIVFCRSIIFYGLNTFIPLYWIHIFQQSNAAGGTALTILFGIGAVGTLFGGRLADRFGHIKMIRIGCAALLPLLLAFAYLDNVTLATLLLIPIGLALFGPYSPMVVLGQKYLSNRIGLASGVTLGLAVSVGGIVTPMLGWYADHYGLPAAMQLLAYVPIAAAVMAFTLPVPGRTGSAKQ</sequence>
<dbReference type="OrthoDB" id="9770492at2"/>
<dbReference type="InterPro" id="IPR020846">
    <property type="entry name" value="MFS_dom"/>
</dbReference>
<proteinExistence type="predicted"/>
<feature type="transmembrane region" description="Helical" evidence="6">
    <location>
        <begin position="296"/>
        <end position="316"/>
    </location>
</feature>
<dbReference type="Proteomes" id="UP000295063">
    <property type="component" value="Unassembled WGS sequence"/>
</dbReference>
<dbReference type="PANTHER" id="PTHR43129">
    <property type="entry name" value="FOSMIDOMYCIN RESISTANCE PROTEIN"/>
    <property type="match status" value="1"/>
</dbReference>
<evidence type="ECO:0000256" key="4">
    <source>
        <dbReference type="ARBA" id="ARBA00022989"/>
    </source>
</evidence>
<reference evidence="8 9" key="1">
    <citation type="submission" date="2019-03" db="EMBL/GenBank/DDBJ databases">
        <title>Genomic Encyclopedia of Type Strains, Phase IV (KMG-IV): sequencing the most valuable type-strain genomes for metagenomic binning, comparative biology and taxonomic classification.</title>
        <authorList>
            <person name="Goeker M."/>
        </authorList>
    </citation>
    <scope>NUCLEOTIDE SEQUENCE [LARGE SCALE GENOMIC DNA]</scope>
    <source>
        <strain evidence="8 9">DSM 15969</strain>
    </source>
</reference>
<dbReference type="InterPro" id="IPR011701">
    <property type="entry name" value="MFS"/>
</dbReference>
<keyword evidence="2" id="KW-0813">Transport</keyword>
<keyword evidence="4 6" id="KW-1133">Transmembrane helix</keyword>
<dbReference type="InterPro" id="IPR036259">
    <property type="entry name" value="MFS_trans_sf"/>
</dbReference>
<feature type="transmembrane region" description="Helical" evidence="6">
    <location>
        <begin position="96"/>
        <end position="117"/>
    </location>
</feature>
<feature type="transmembrane region" description="Helical" evidence="6">
    <location>
        <begin position="209"/>
        <end position="234"/>
    </location>
</feature>
<dbReference type="Pfam" id="PF07690">
    <property type="entry name" value="MFS_1"/>
    <property type="match status" value="1"/>
</dbReference>
<feature type="transmembrane region" description="Helical" evidence="6">
    <location>
        <begin position="328"/>
        <end position="351"/>
    </location>
</feature>
<dbReference type="GO" id="GO:0005886">
    <property type="term" value="C:plasma membrane"/>
    <property type="evidence" value="ECO:0007669"/>
    <property type="project" value="UniProtKB-SubCell"/>
</dbReference>
<accession>A0A4R1PZ25</accession>
<dbReference type="GO" id="GO:0022857">
    <property type="term" value="F:transmembrane transporter activity"/>
    <property type="evidence" value="ECO:0007669"/>
    <property type="project" value="InterPro"/>
</dbReference>
<dbReference type="EMBL" id="SLUI01000006">
    <property type="protein sequence ID" value="TCL37397.1"/>
    <property type="molecule type" value="Genomic_DNA"/>
</dbReference>
<feature type="domain" description="Major facilitator superfamily (MFS) profile" evidence="7">
    <location>
        <begin position="5"/>
        <end position="383"/>
    </location>
</feature>
<feature type="transmembrane region" description="Helical" evidence="6">
    <location>
        <begin position="240"/>
        <end position="260"/>
    </location>
</feature>
<feature type="transmembrane region" description="Helical" evidence="6">
    <location>
        <begin position="272"/>
        <end position="290"/>
    </location>
</feature>
<dbReference type="PROSITE" id="PS50850">
    <property type="entry name" value="MFS"/>
    <property type="match status" value="1"/>
</dbReference>
<evidence type="ECO:0000313" key="9">
    <source>
        <dbReference type="Proteomes" id="UP000295063"/>
    </source>
</evidence>
<feature type="transmembrane region" description="Helical" evidence="6">
    <location>
        <begin position="160"/>
        <end position="177"/>
    </location>
</feature>
<evidence type="ECO:0000256" key="6">
    <source>
        <dbReference type="SAM" id="Phobius"/>
    </source>
</evidence>
<comment type="caution">
    <text evidence="8">The sequence shown here is derived from an EMBL/GenBank/DDBJ whole genome shotgun (WGS) entry which is preliminary data.</text>
</comment>
<feature type="transmembrane region" description="Helical" evidence="6">
    <location>
        <begin position="363"/>
        <end position="380"/>
    </location>
</feature>
<feature type="transmembrane region" description="Helical" evidence="6">
    <location>
        <begin position="71"/>
        <end position="90"/>
    </location>
</feature>